<keyword evidence="1" id="KW-0175">Coiled coil</keyword>
<evidence type="ECO:0000313" key="2">
    <source>
        <dbReference type="EMBL" id="CAD7246632.1"/>
    </source>
</evidence>
<evidence type="ECO:0000313" key="3">
    <source>
        <dbReference type="Proteomes" id="UP000677054"/>
    </source>
</evidence>
<name>A0A7R9A730_9CRUS</name>
<protein>
    <submittedName>
        <fullName evidence="2">Uncharacterized protein</fullName>
    </submittedName>
</protein>
<reference evidence="2" key="1">
    <citation type="submission" date="2020-11" db="EMBL/GenBank/DDBJ databases">
        <authorList>
            <person name="Tran Van P."/>
        </authorList>
    </citation>
    <scope>NUCLEOTIDE SEQUENCE</scope>
</reference>
<dbReference type="Proteomes" id="UP000677054">
    <property type="component" value="Unassembled WGS sequence"/>
</dbReference>
<evidence type="ECO:0000256" key="1">
    <source>
        <dbReference type="SAM" id="Coils"/>
    </source>
</evidence>
<dbReference type="EMBL" id="LR900709">
    <property type="protein sequence ID" value="CAD7246632.1"/>
    <property type="molecule type" value="Genomic_DNA"/>
</dbReference>
<dbReference type="EMBL" id="CAJPEV010001192">
    <property type="protein sequence ID" value="CAG0891274.1"/>
    <property type="molecule type" value="Genomic_DNA"/>
</dbReference>
<accession>A0A7R9A730</accession>
<feature type="coiled-coil region" evidence="1">
    <location>
        <begin position="53"/>
        <end position="87"/>
    </location>
</feature>
<proteinExistence type="predicted"/>
<keyword evidence="3" id="KW-1185">Reference proteome</keyword>
<sequence>MLKLPINSTLGLKGSEPNSDVLSALIAKTEEHTQIIARLELAIRHEWQEKEILRNELKRFRFLERENENLRHDYEKIKSHLEEILLERDEKMRLQLDTIEERFQYLEAITLQITPRTCQTLSNLGVKRTGRYFIDPDGALLGDPPIKVLCDMDTVSTVVLHDSMKNDSEISNCAAPGCSARRVSYDASLKQMMALMNQSHSCHQGIKYDCSSAALSTGDVHYAWWMDRHGQPQYYWHGSNATKHTCKCGLSGDCVDLNLPCNCDSEAPQWESDSGEITNKTALPIAELRFGGLQFAGQKAKYTLGGLVCTGEAPQKENPATSCSSLRQAGNARTGYHLISRKNGRLDVVLCRMDLEETDLRSLRCVFSSPVGRLPQDPSGRWAKVDR</sequence>
<dbReference type="SUPFAM" id="SSF56496">
    <property type="entry name" value="Fibrinogen C-terminal domain-like"/>
    <property type="match status" value="1"/>
</dbReference>
<dbReference type="AlphaFoldDB" id="A0A7R9A730"/>
<gene>
    <name evidence="2" type="ORF">DSTB1V02_LOCUS6480</name>
</gene>
<dbReference type="Gene3D" id="2.60.120.1000">
    <property type="match status" value="1"/>
</dbReference>
<dbReference type="InterPro" id="IPR036056">
    <property type="entry name" value="Fibrinogen-like_C"/>
</dbReference>
<organism evidence="2">
    <name type="scientific">Darwinula stevensoni</name>
    <dbReference type="NCBI Taxonomy" id="69355"/>
    <lineage>
        <taxon>Eukaryota</taxon>
        <taxon>Metazoa</taxon>
        <taxon>Ecdysozoa</taxon>
        <taxon>Arthropoda</taxon>
        <taxon>Crustacea</taxon>
        <taxon>Oligostraca</taxon>
        <taxon>Ostracoda</taxon>
        <taxon>Podocopa</taxon>
        <taxon>Podocopida</taxon>
        <taxon>Darwinulocopina</taxon>
        <taxon>Darwinuloidea</taxon>
        <taxon>Darwinulidae</taxon>
        <taxon>Darwinula</taxon>
    </lineage>
</organism>
<dbReference type="OrthoDB" id="5989513at2759"/>